<evidence type="ECO:0000313" key="1">
    <source>
        <dbReference type="EMBL" id="KAK0701294.1"/>
    </source>
</evidence>
<sequence>MDVVTEYTHRSLTYNADKLMRFGGPLELGHLHSETLTRLAFGSPISHWDCCGKPHHRIQSLRLRQNNIYAVMVLGQCRRPGRPLRTHVYRD</sequence>
<comment type="caution">
    <text evidence="1">The sequence shown here is derived from an EMBL/GenBank/DDBJ whole genome shotgun (WGS) entry which is preliminary data.</text>
</comment>
<proteinExistence type="predicted"/>
<evidence type="ECO:0000313" key="2">
    <source>
        <dbReference type="Proteomes" id="UP001172102"/>
    </source>
</evidence>
<reference evidence="1" key="1">
    <citation type="submission" date="2023-06" db="EMBL/GenBank/DDBJ databases">
        <title>Genome-scale phylogeny and comparative genomics of the fungal order Sordariales.</title>
        <authorList>
            <consortium name="Lawrence Berkeley National Laboratory"/>
            <person name="Hensen N."/>
            <person name="Bonometti L."/>
            <person name="Westerberg I."/>
            <person name="Brannstrom I.O."/>
            <person name="Guillou S."/>
            <person name="Cros-Aarteil S."/>
            <person name="Calhoun S."/>
            <person name="Haridas S."/>
            <person name="Kuo A."/>
            <person name="Mondo S."/>
            <person name="Pangilinan J."/>
            <person name="Riley R."/>
            <person name="Labutti K."/>
            <person name="Andreopoulos B."/>
            <person name="Lipzen A."/>
            <person name="Chen C."/>
            <person name="Yanf M."/>
            <person name="Daum C."/>
            <person name="Ng V."/>
            <person name="Clum A."/>
            <person name="Steindorff A."/>
            <person name="Ohm R."/>
            <person name="Martin F."/>
            <person name="Silar P."/>
            <person name="Natvig D."/>
            <person name="Lalanne C."/>
            <person name="Gautier V."/>
            <person name="Ament-Velasquez S.L."/>
            <person name="Kruys A."/>
            <person name="Hutchinson M.I."/>
            <person name="Powell A.J."/>
            <person name="Barry K."/>
            <person name="Miller A.N."/>
            <person name="Grigoriev I.V."/>
            <person name="Debuchy R."/>
            <person name="Gladieux P."/>
            <person name="Thoren M.H."/>
            <person name="Johannesson H."/>
        </authorList>
    </citation>
    <scope>NUCLEOTIDE SEQUENCE</scope>
    <source>
        <strain evidence="1">SMH4607-1</strain>
    </source>
</reference>
<gene>
    <name evidence="1" type="ORF">B0H67DRAFT_98018</name>
</gene>
<dbReference type="Proteomes" id="UP001172102">
    <property type="component" value="Unassembled WGS sequence"/>
</dbReference>
<protein>
    <submittedName>
        <fullName evidence="1">Uncharacterized protein</fullName>
    </submittedName>
</protein>
<keyword evidence="2" id="KW-1185">Reference proteome</keyword>
<dbReference type="EMBL" id="JAUKUA010000010">
    <property type="protein sequence ID" value="KAK0701294.1"/>
    <property type="molecule type" value="Genomic_DNA"/>
</dbReference>
<organism evidence="1 2">
    <name type="scientific">Lasiosphaeris hirsuta</name>
    <dbReference type="NCBI Taxonomy" id="260670"/>
    <lineage>
        <taxon>Eukaryota</taxon>
        <taxon>Fungi</taxon>
        <taxon>Dikarya</taxon>
        <taxon>Ascomycota</taxon>
        <taxon>Pezizomycotina</taxon>
        <taxon>Sordariomycetes</taxon>
        <taxon>Sordariomycetidae</taxon>
        <taxon>Sordariales</taxon>
        <taxon>Lasiosphaeriaceae</taxon>
        <taxon>Lasiosphaeris</taxon>
    </lineage>
</organism>
<accession>A0AA39ZPJ9</accession>
<name>A0AA39ZPJ9_9PEZI</name>
<dbReference type="AlphaFoldDB" id="A0AA39ZPJ9"/>